<evidence type="ECO:0000256" key="2">
    <source>
        <dbReference type="SAM" id="Phobius"/>
    </source>
</evidence>
<keyword evidence="4" id="KW-1185">Reference proteome</keyword>
<keyword evidence="2" id="KW-0812">Transmembrane</keyword>
<comment type="caution">
    <text evidence="3">The sequence shown here is derived from an EMBL/GenBank/DDBJ whole genome shotgun (WGS) entry which is preliminary data.</text>
</comment>
<dbReference type="Proteomes" id="UP000664303">
    <property type="component" value="Unassembled WGS sequence"/>
</dbReference>
<feature type="transmembrane region" description="Helical" evidence="2">
    <location>
        <begin position="6"/>
        <end position="31"/>
    </location>
</feature>
<dbReference type="EMBL" id="JAFKCZ010000003">
    <property type="protein sequence ID" value="MBN7795873.1"/>
    <property type="molecule type" value="Genomic_DNA"/>
</dbReference>
<protein>
    <submittedName>
        <fullName evidence="3">Uncharacterized protein</fullName>
    </submittedName>
</protein>
<proteinExistence type="predicted"/>
<organism evidence="3 4">
    <name type="scientific">Parahaliea mediterranea</name>
    <dbReference type="NCBI Taxonomy" id="651086"/>
    <lineage>
        <taxon>Bacteria</taxon>
        <taxon>Pseudomonadati</taxon>
        <taxon>Pseudomonadota</taxon>
        <taxon>Gammaproteobacteria</taxon>
        <taxon>Cellvibrionales</taxon>
        <taxon>Halieaceae</taxon>
        <taxon>Parahaliea</taxon>
    </lineage>
</organism>
<keyword evidence="2" id="KW-0472">Membrane</keyword>
<evidence type="ECO:0000256" key="1">
    <source>
        <dbReference type="SAM" id="MobiDB-lite"/>
    </source>
</evidence>
<keyword evidence="2" id="KW-1133">Transmembrane helix</keyword>
<evidence type="ECO:0000313" key="4">
    <source>
        <dbReference type="Proteomes" id="UP000664303"/>
    </source>
</evidence>
<gene>
    <name evidence="3" type="ORF">JYP50_04680</name>
</gene>
<dbReference type="AlphaFoldDB" id="A0A939ILE0"/>
<evidence type="ECO:0000313" key="3">
    <source>
        <dbReference type="EMBL" id="MBN7795873.1"/>
    </source>
</evidence>
<dbReference type="RefSeq" id="WP_206559312.1">
    <property type="nucleotide sequence ID" value="NZ_JAFKCZ010000003.1"/>
</dbReference>
<accession>A0A939ILE0</accession>
<name>A0A939ILE0_9GAMM</name>
<feature type="compositionally biased region" description="Polar residues" evidence="1">
    <location>
        <begin position="167"/>
        <end position="179"/>
    </location>
</feature>
<reference evidence="3" key="1">
    <citation type="submission" date="2021-02" db="EMBL/GenBank/DDBJ databases">
        <title>PHA producing bacteria isolated from coastal sediment in Guangdong, Shenzhen.</title>
        <authorList>
            <person name="Zheng W."/>
            <person name="Yu S."/>
            <person name="Huang Y."/>
        </authorList>
    </citation>
    <scope>NUCLEOTIDE SEQUENCE</scope>
    <source>
        <strain evidence="3">TN14-10</strain>
    </source>
</reference>
<sequence length="188" mass="20662">MSEYEFWSLIVGAVAAIGTLAAVCVSLWVVLRKPKKFAVGDVQVFVDVTLLEDGQSEANQGTLRVEIKNMIDAKMHVFCIDLVYDVPVDNGAYLETLRFPCERVFIPAHSKYIVPADLTGTRVAPETLDKAENLRVEVSTSFGDESIPFPSMYFGALRKALEKGEISQDSARTSMTIKSPKNLKGKAA</sequence>
<feature type="region of interest" description="Disordered" evidence="1">
    <location>
        <begin position="167"/>
        <end position="188"/>
    </location>
</feature>